<feature type="transmembrane region" description="Helical" evidence="7">
    <location>
        <begin position="36"/>
        <end position="59"/>
    </location>
</feature>
<evidence type="ECO:0000256" key="5">
    <source>
        <dbReference type="ARBA" id="ARBA00022833"/>
    </source>
</evidence>
<evidence type="ECO:0000313" key="9">
    <source>
        <dbReference type="EMBL" id="MBB3811065.1"/>
    </source>
</evidence>
<keyword evidence="3" id="KW-0479">Metal-binding</keyword>
<dbReference type="GO" id="GO:0006508">
    <property type="term" value="P:proteolysis"/>
    <property type="evidence" value="ECO:0007669"/>
    <property type="project" value="UniProtKB-KW"/>
</dbReference>
<evidence type="ECO:0000256" key="7">
    <source>
        <dbReference type="SAM" id="Phobius"/>
    </source>
</evidence>
<comment type="cofactor">
    <cofactor evidence="1">
        <name>Zn(2+)</name>
        <dbReference type="ChEBI" id="CHEBI:29105"/>
    </cofactor>
</comment>
<dbReference type="InterPro" id="IPR050570">
    <property type="entry name" value="Cell_wall_metabolism_enzyme"/>
</dbReference>
<dbReference type="EMBL" id="JACICC010000010">
    <property type="protein sequence ID" value="MBB3811065.1"/>
    <property type="molecule type" value="Genomic_DNA"/>
</dbReference>
<keyword evidence="2" id="KW-0645">Protease</keyword>
<evidence type="ECO:0000256" key="6">
    <source>
        <dbReference type="ARBA" id="ARBA00023049"/>
    </source>
</evidence>
<dbReference type="InterPro" id="IPR011055">
    <property type="entry name" value="Dup_hybrid_motif"/>
</dbReference>
<protein>
    <submittedName>
        <fullName evidence="9">Murein DD-endopeptidase MepM/ murein hydrolase activator NlpD</fullName>
    </submittedName>
</protein>
<keyword evidence="7" id="KW-0472">Membrane</keyword>
<comment type="caution">
    <text evidence="9">The sequence shown here is derived from an EMBL/GenBank/DDBJ whole genome shotgun (WGS) entry which is preliminary data.</text>
</comment>
<keyword evidence="7" id="KW-0812">Transmembrane</keyword>
<evidence type="ECO:0000256" key="1">
    <source>
        <dbReference type="ARBA" id="ARBA00001947"/>
    </source>
</evidence>
<sequence>MNHRRSGTGAVDVSPPLDPNGLAVINQDRRRVSLRWLVGSVLTALSGGALIGGAIVIALQGEIVQVERPQRMIPKATNVPEQDTLARRADRLVRREVTRNLARQEFKAPITVRAGDREVIRTRDFVRINAPLALTSGTHATNIPPFNPLNLFADTETATANARETAADVTDADVSIVKRDLVGENFASSQPGLNADEALAQIVAEERLMSDFSGRSALPQAGRMMLFRSLRQDQPAPAATAYASLSDMPFNDIDVRVVPENVTMLPKRSPSAGNADGTEEHLAGVPGDVILSVLIDEKATPEDARALVTALGFGEKDRLGEGQVLSLLRTVEPASESAEVDTPRRTIVKTQQPQAAEDSKAIGRVVLYEEGRIRAVAALSDDGRYVPVFLPEDDMAGTVPQTARGASETGPGAQLYESVYETLARYSVPPALVREIVPLFAADTDFQRRVEAGESLELLYTNDADGPVELLYAALTVDGETRRLYRFQPPGDGGGNFYDNDGRSLQKFLIRKPITEGRMTSGYGMRYHPVLSYAKMHTGVDWANRIGTPILAAGDGTVLKAQWDSGYGRRTEIQHANGYVTTYSHQSRFARGISPGVRVRQGQVIGYLGNTGLSTGPHLHYEVMVNGRFVDPMKIKLPRSNELSGDDLAEFSLQRDQVKELLARSETGNGSATLR</sequence>
<dbReference type="GO" id="GO:0046872">
    <property type="term" value="F:metal ion binding"/>
    <property type="evidence" value="ECO:0007669"/>
    <property type="project" value="UniProtKB-KW"/>
</dbReference>
<dbReference type="Pfam" id="PF01551">
    <property type="entry name" value="Peptidase_M23"/>
    <property type="match status" value="1"/>
</dbReference>
<dbReference type="RefSeq" id="WP_183754498.1">
    <property type="nucleotide sequence ID" value="NZ_JACICC010000010.1"/>
</dbReference>
<evidence type="ECO:0000259" key="8">
    <source>
        <dbReference type="Pfam" id="PF01551"/>
    </source>
</evidence>
<dbReference type="CDD" id="cd12797">
    <property type="entry name" value="M23_peptidase"/>
    <property type="match status" value="1"/>
</dbReference>
<name>A0A7W5Z730_9HYPH</name>
<evidence type="ECO:0000256" key="2">
    <source>
        <dbReference type="ARBA" id="ARBA00022670"/>
    </source>
</evidence>
<dbReference type="GO" id="GO:0004222">
    <property type="term" value="F:metalloendopeptidase activity"/>
    <property type="evidence" value="ECO:0007669"/>
    <property type="project" value="TreeGrafter"/>
</dbReference>
<evidence type="ECO:0000256" key="3">
    <source>
        <dbReference type="ARBA" id="ARBA00022723"/>
    </source>
</evidence>
<evidence type="ECO:0000313" key="10">
    <source>
        <dbReference type="Proteomes" id="UP000537592"/>
    </source>
</evidence>
<gene>
    <name evidence="9" type="ORF">FHS81_003176</name>
</gene>
<keyword evidence="10" id="KW-1185">Reference proteome</keyword>
<dbReference type="Gene3D" id="2.70.70.10">
    <property type="entry name" value="Glucose Permease (Domain IIA)"/>
    <property type="match status" value="1"/>
</dbReference>
<evidence type="ECO:0000256" key="4">
    <source>
        <dbReference type="ARBA" id="ARBA00022801"/>
    </source>
</evidence>
<keyword evidence="4 9" id="KW-0378">Hydrolase</keyword>
<dbReference type="Gene3D" id="3.10.450.350">
    <property type="match status" value="1"/>
</dbReference>
<accession>A0A7W5Z730</accession>
<keyword evidence="6" id="KW-0482">Metalloprotease</keyword>
<proteinExistence type="predicted"/>
<dbReference type="InterPro" id="IPR016047">
    <property type="entry name" value="M23ase_b-sheet_dom"/>
</dbReference>
<organism evidence="9 10">
    <name type="scientific">Pseudochelatococcus contaminans</name>
    <dbReference type="NCBI Taxonomy" id="1538103"/>
    <lineage>
        <taxon>Bacteria</taxon>
        <taxon>Pseudomonadati</taxon>
        <taxon>Pseudomonadota</taxon>
        <taxon>Alphaproteobacteria</taxon>
        <taxon>Hyphomicrobiales</taxon>
        <taxon>Chelatococcaceae</taxon>
        <taxon>Pseudochelatococcus</taxon>
    </lineage>
</organism>
<dbReference type="AlphaFoldDB" id="A0A7W5Z730"/>
<dbReference type="PANTHER" id="PTHR21666">
    <property type="entry name" value="PEPTIDASE-RELATED"/>
    <property type="match status" value="1"/>
</dbReference>
<dbReference type="PANTHER" id="PTHR21666:SF288">
    <property type="entry name" value="CELL DIVISION PROTEIN YTFB"/>
    <property type="match status" value="1"/>
</dbReference>
<reference evidence="9 10" key="1">
    <citation type="submission" date="2020-08" db="EMBL/GenBank/DDBJ databases">
        <title>Genomic Encyclopedia of Type Strains, Phase IV (KMG-IV): sequencing the most valuable type-strain genomes for metagenomic binning, comparative biology and taxonomic classification.</title>
        <authorList>
            <person name="Goeker M."/>
        </authorList>
    </citation>
    <scope>NUCLEOTIDE SEQUENCE [LARGE SCALE GENOMIC DNA]</scope>
    <source>
        <strain evidence="9 10">DSM 28760</strain>
    </source>
</reference>
<keyword evidence="7" id="KW-1133">Transmembrane helix</keyword>
<keyword evidence="5" id="KW-0862">Zinc</keyword>
<feature type="domain" description="M23ase beta-sheet core" evidence="8">
    <location>
        <begin position="535"/>
        <end position="632"/>
    </location>
</feature>
<dbReference type="Proteomes" id="UP000537592">
    <property type="component" value="Unassembled WGS sequence"/>
</dbReference>
<dbReference type="SUPFAM" id="SSF51261">
    <property type="entry name" value="Duplicated hybrid motif"/>
    <property type="match status" value="1"/>
</dbReference>